<dbReference type="EC" id="2.4.1.255" evidence="3"/>
<feature type="repeat" description="TPR" evidence="8">
    <location>
        <begin position="611"/>
        <end position="644"/>
    </location>
</feature>
<feature type="domain" description="O-GlcNAc transferase C-terminal" evidence="10">
    <location>
        <begin position="1008"/>
        <end position="1164"/>
    </location>
</feature>
<dbReference type="SMART" id="SM00028">
    <property type="entry name" value="TPR"/>
    <property type="match status" value="5"/>
</dbReference>
<feature type="repeat" description="TPR" evidence="8">
    <location>
        <begin position="645"/>
        <end position="678"/>
    </location>
</feature>
<evidence type="ECO:0000259" key="10">
    <source>
        <dbReference type="Pfam" id="PF13844"/>
    </source>
</evidence>
<proteinExistence type="inferred from homology"/>
<keyword evidence="5 11" id="KW-0808">Transferase</keyword>
<keyword evidence="12" id="KW-1185">Reference proteome</keyword>
<keyword evidence="7 8" id="KW-0802">TPR repeat</keyword>
<protein>
    <recommendedName>
        <fullName evidence="3">protein O-GlcNAc transferase</fullName>
        <ecNumber evidence="3">2.4.1.255</ecNumber>
    </recommendedName>
</protein>
<accession>A0A1Y2HNV6</accession>
<dbReference type="InterPro" id="IPR011990">
    <property type="entry name" value="TPR-like_helical_dom_sf"/>
</dbReference>
<feature type="compositionally biased region" description="Low complexity" evidence="9">
    <location>
        <begin position="951"/>
        <end position="979"/>
    </location>
</feature>
<dbReference type="InterPro" id="IPR019734">
    <property type="entry name" value="TPR_rpt"/>
</dbReference>
<dbReference type="FunFam" id="3.40.50.2000:FF:000070">
    <property type="entry name" value="probable UDP-N-acetylglucosamine--peptide N-acetylglucosaminyltransferase SEC"/>
    <property type="match status" value="1"/>
</dbReference>
<evidence type="ECO:0000256" key="6">
    <source>
        <dbReference type="ARBA" id="ARBA00022737"/>
    </source>
</evidence>
<evidence type="ECO:0000256" key="4">
    <source>
        <dbReference type="ARBA" id="ARBA00022676"/>
    </source>
</evidence>
<evidence type="ECO:0000256" key="9">
    <source>
        <dbReference type="SAM" id="MobiDB-lite"/>
    </source>
</evidence>
<dbReference type="STRING" id="765915.A0A1Y2HNV6"/>
<evidence type="ECO:0000256" key="7">
    <source>
        <dbReference type="ARBA" id="ARBA00022803"/>
    </source>
</evidence>
<name>A0A1Y2HNV6_9FUNG</name>
<comment type="similarity">
    <text evidence="2">Belongs to the glycosyltransferase 41 family. O-GlcNAc transferase subfamily.</text>
</comment>
<dbReference type="Pfam" id="PF13374">
    <property type="entry name" value="TPR_10"/>
    <property type="match status" value="1"/>
</dbReference>
<dbReference type="Pfam" id="PF13432">
    <property type="entry name" value="TPR_16"/>
    <property type="match status" value="1"/>
</dbReference>
<evidence type="ECO:0000256" key="2">
    <source>
        <dbReference type="ARBA" id="ARBA00005386"/>
    </source>
</evidence>
<dbReference type="OrthoDB" id="421121at2759"/>
<evidence type="ECO:0000256" key="3">
    <source>
        <dbReference type="ARBA" id="ARBA00011970"/>
    </source>
</evidence>
<dbReference type="PROSITE" id="PS50293">
    <property type="entry name" value="TPR_REGION"/>
    <property type="match status" value="1"/>
</dbReference>
<dbReference type="Gene3D" id="1.25.40.10">
    <property type="entry name" value="Tetratricopeptide repeat domain"/>
    <property type="match status" value="4"/>
</dbReference>
<dbReference type="Proteomes" id="UP000193411">
    <property type="component" value="Unassembled WGS sequence"/>
</dbReference>
<dbReference type="Gene3D" id="3.40.50.2000">
    <property type="entry name" value="Glycogen Phosphorylase B"/>
    <property type="match status" value="1"/>
</dbReference>
<evidence type="ECO:0000256" key="5">
    <source>
        <dbReference type="ARBA" id="ARBA00022679"/>
    </source>
</evidence>
<evidence type="ECO:0000256" key="8">
    <source>
        <dbReference type="PROSITE-ProRule" id="PRU00339"/>
    </source>
</evidence>
<dbReference type="SUPFAM" id="SSF48452">
    <property type="entry name" value="TPR-like"/>
    <property type="match status" value="2"/>
</dbReference>
<feature type="region of interest" description="Disordered" evidence="9">
    <location>
        <begin position="946"/>
        <end position="986"/>
    </location>
</feature>
<organism evidence="11 12">
    <name type="scientific">Catenaria anguillulae PL171</name>
    <dbReference type="NCBI Taxonomy" id="765915"/>
    <lineage>
        <taxon>Eukaryota</taxon>
        <taxon>Fungi</taxon>
        <taxon>Fungi incertae sedis</taxon>
        <taxon>Blastocladiomycota</taxon>
        <taxon>Blastocladiomycetes</taxon>
        <taxon>Blastocladiales</taxon>
        <taxon>Catenariaceae</taxon>
        <taxon>Catenaria</taxon>
    </lineage>
</organism>
<dbReference type="Pfam" id="PF13844">
    <property type="entry name" value="Glyco_transf_41"/>
    <property type="match status" value="2"/>
</dbReference>
<feature type="repeat" description="TPR" evidence="8">
    <location>
        <begin position="339"/>
        <end position="372"/>
    </location>
</feature>
<sequence>MYSLPPSRVRASCHFCNLNGCSASSESQLDGGGRINRVGHVESIDDDTHTGSDVDVEDDDNCQMDDVHGGVQVPTSARSASASVVSANVTGGSVTSTPIAKPKPFTSPPTLDISSATRRSVTPSFYPDAAIVQSPVQQAFAFAAPQSPVGWRGVGCGSPRTSGIPHFHSHSPSGASAARSRVASASSLRAMAHAHAHAMRPPAHHPYQHPQYSQHQHHVSATAKPPQYFPPPIAPAVQQYAPALAPAAVQLPDGTVLNYSTVALPVTNNAQDQLLHLAHAKYNQADFASALSILQTLFLINPSHIPTLLLLGCTCYSLALFPLSAFYNQLILHLDPSFAEAYSNLGTTYRAMGDDANAEQCYRVAVSCRPEYWDGARNLVGILCARSDWAEALAVYERCEATVNAYATAALADSATGGVLASTSMHSPTSSHHHHSAPSASTSTNAAMLWPPERKRDLYHAKANIKLAMGDSEGVRTECIHALRSIYLDPDSLVPEVAKALHSPSVPIVPPQKAISVGALVVSRALVMAPTRLTALPGDAATTASILQTLAKLYQDSGQLPTALALYYVALAVHANPQVCNLVGILCATVAQPAMAVQYYHSGLTMDPNHVHLYTNLGSVLKDQGHVMQAISMYERAVTLEPTFDIALANLANAMKDLGRIDEAVGLYRRALTSNPNFIEAFCNYLTDRQLDMMLGQLEWSASVPMGSAEFEAQRVASVALAQRTPAPSVPTVLPFHTFTYPLSARQIRLISYRNAARMVHNVYASSWYPAATGYAPIPRLAGERLRVGYLSSDFGNHPLSHLMQSVFGMHDTAKFEVFCYALSANDGSPYRAKIEREVEHFMDVSGWDAGRICDQINRVDRIHVMINLNGYTKGALNEVFAARCAPVQLAYMGFAGTLGCVGWIDYFIVDPVVAPPDLVFPGRHVHGKDAVFATYVLCQRSQQGFRDDGSTAASATTTTAAATASTTPPSTPPSSTTSLPRTLTDPDAAWLDDEALRWRMRQELFPGLSRTTVILANFNQLYKLDPSIFRTWCSILSRVPNAIIWLLRFPAQGEPHLKRTATEIAGPEVASRIVFTDVAPKHIHISRGRVVDLFLDTPECNAHTTACDILFSGTPIVTFPRHRYKLCSRVAASIALATGYGERMIVASEREYEERVVALASSVHVRVVPQSHLSSASTAVSMAEMSLSGATGPSSGQSLQLPPVSAVLAGTHMYHHHHPADAAIHWSTHRLDTIGELYDLKRALFLTRESSPLFDTLRWVRNLETGYEMAWSALEQGTLAMDNLWVRDAEDPSLGDPFNDPRVRYMAMVDARAEQAQVQAQQQQALVQYVQHSFGAVVPTVAGAAGAVSLGGASVAGGSSVAAAAVAAALNTYSGAPTGSLGIGSTPAPPPPAVHLPSLLPMLQPSSLARPNSIGSSPARVGFSHTMPPGGFATVGGFVQQVQPQQPSFSLPLGSALGNVHVNGVIPGVHAQPSQHLQASTLPRMNR</sequence>
<dbReference type="GO" id="GO:0006493">
    <property type="term" value="P:protein O-linked glycosylation"/>
    <property type="evidence" value="ECO:0007669"/>
    <property type="project" value="TreeGrafter"/>
</dbReference>
<feature type="domain" description="O-GlcNAc transferase C-terminal" evidence="10">
    <location>
        <begin position="729"/>
        <end position="918"/>
    </location>
</feature>
<dbReference type="GO" id="GO:0097363">
    <property type="term" value="F:protein O-acetylglucosaminyltransferase activity"/>
    <property type="evidence" value="ECO:0007669"/>
    <property type="project" value="UniProtKB-EC"/>
</dbReference>
<dbReference type="PANTHER" id="PTHR44998">
    <property type="match status" value="1"/>
</dbReference>
<evidence type="ECO:0000313" key="11">
    <source>
        <dbReference type="EMBL" id="ORZ36219.1"/>
    </source>
</evidence>
<feature type="region of interest" description="Disordered" evidence="9">
    <location>
        <begin position="422"/>
        <end position="444"/>
    </location>
</feature>
<comment type="caution">
    <text evidence="11">The sequence shown here is derived from an EMBL/GenBank/DDBJ whole genome shotgun (WGS) entry which is preliminary data.</text>
</comment>
<dbReference type="Gene3D" id="3.40.50.11380">
    <property type="match status" value="1"/>
</dbReference>
<evidence type="ECO:0000256" key="1">
    <source>
        <dbReference type="ARBA" id="ARBA00004922"/>
    </source>
</evidence>
<dbReference type="PANTHER" id="PTHR44998:SF1">
    <property type="entry name" value="UDP-N-ACETYLGLUCOSAMINE--PEPTIDE N-ACETYLGLUCOSAMINYLTRANSFERASE 110 KDA SUBUNIT"/>
    <property type="match status" value="1"/>
</dbReference>
<comment type="pathway">
    <text evidence="1">Protein modification; protein glycosylation.</text>
</comment>
<dbReference type="InterPro" id="IPR029489">
    <property type="entry name" value="OGT/SEC/SPY_C"/>
</dbReference>
<evidence type="ECO:0000313" key="12">
    <source>
        <dbReference type="Proteomes" id="UP000193411"/>
    </source>
</evidence>
<dbReference type="EMBL" id="MCFL01000018">
    <property type="protein sequence ID" value="ORZ36219.1"/>
    <property type="molecule type" value="Genomic_DNA"/>
</dbReference>
<gene>
    <name evidence="11" type="ORF">BCR44DRAFT_1433003</name>
</gene>
<reference evidence="11 12" key="1">
    <citation type="submission" date="2016-07" db="EMBL/GenBank/DDBJ databases">
        <title>Pervasive Adenine N6-methylation of Active Genes in Fungi.</title>
        <authorList>
            <consortium name="DOE Joint Genome Institute"/>
            <person name="Mondo S.J."/>
            <person name="Dannebaum R.O."/>
            <person name="Kuo R.C."/>
            <person name="Labutti K."/>
            <person name="Haridas S."/>
            <person name="Kuo A."/>
            <person name="Salamov A."/>
            <person name="Ahrendt S.R."/>
            <person name="Lipzen A."/>
            <person name="Sullivan W."/>
            <person name="Andreopoulos W.B."/>
            <person name="Clum A."/>
            <person name="Lindquist E."/>
            <person name="Daum C."/>
            <person name="Ramamoorthy G.K."/>
            <person name="Gryganskyi A."/>
            <person name="Culley D."/>
            <person name="Magnuson J.K."/>
            <person name="James T.Y."/>
            <person name="O'Malley M.A."/>
            <person name="Stajich J.E."/>
            <person name="Spatafora J.W."/>
            <person name="Visel A."/>
            <person name="Grigoriev I.V."/>
        </authorList>
    </citation>
    <scope>NUCLEOTIDE SEQUENCE [LARGE SCALE GENOMIC DNA]</scope>
    <source>
        <strain evidence="11 12">PL171</strain>
    </source>
</reference>
<dbReference type="PROSITE" id="PS50005">
    <property type="entry name" value="TPR"/>
    <property type="match status" value="3"/>
</dbReference>
<keyword evidence="6" id="KW-0677">Repeat</keyword>
<keyword evidence="4" id="KW-0328">Glycosyltransferase</keyword>